<dbReference type="Proteomes" id="UP000050360">
    <property type="component" value="Unassembled WGS sequence"/>
</dbReference>
<gene>
    <name evidence="1" type="ORF">MPEBLZ_04465</name>
</gene>
<comment type="caution">
    <text evidence="1">The sequence shown here is derived from an EMBL/GenBank/DDBJ whole genome shotgun (WGS) entry which is preliminary data.</text>
</comment>
<proteinExistence type="predicted"/>
<protein>
    <submittedName>
        <fullName evidence="1">Uncharacterized protein</fullName>
    </submittedName>
</protein>
<evidence type="ECO:0000313" key="1">
    <source>
        <dbReference type="EMBL" id="KPQ40991.1"/>
    </source>
</evidence>
<organism evidence="1 2">
    <name type="scientific">Candidatus Methanoperedens nitratireducens</name>
    <dbReference type="NCBI Taxonomy" id="1392998"/>
    <lineage>
        <taxon>Archaea</taxon>
        <taxon>Methanobacteriati</taxon>
        <taxon>Methanobacteriota</taxon>
        <taxon>Stenosarchaea group</taxon>
        <taxon>Methanomicrobia</taxon>
        <taxon>Methanosarcinales</taxon>
        <taxon>ANME-2 cluster</taxon>
        <taxon>Candidatus Methanoperedentaceae</taxon>
        <taxon>Candidatus Methanoperedens</taxon>
    </lineage>
</organism>
<sequence length="60" mass="6714">MQENTQQSLAQAKNNCIYVGTNVLFEYGKHGVVRKSILKGTVEGLQGRIHSDPGRGWREI</sequence>
<evidence type="ECO:0000313" key="2">
    <source>
        <dbReference type="Proteomes" id="UP000050360"/>
    </source>
</evidence>
<name>A0A0P8C382_9EURY</name>
<dbReference type="AlphaFoldDB" id="A0A0P8C382"/>
<reference evidence="1 2" key="1">
    <citation type="submission" date="2015-09" db="EMBL/GenBank/DDBJ databases">
        <title>A metagenomics-based metabolic model of nitrate-dependent anaerobic oxidation of methane by Methanoperedens-like archaea.</title>
        <authorList>
            <person name="Arshad A."/>
            <person name="Speth D.R."/>
            <person name="De Graaf R.M."/>
            <person name="Op Den Camp H.J."/>
            <person name="Jetten M.S."/>
            <person name="Welte C.U."/>
        </authorList>
    </citation>
    <scope>NUCLEOTIDE SEQUENCE [LARGE SCALE GENOMIC DNA]</scope>
</reference>
<dbReference type="EMBL" id="LKCM01000470">
    <property type="protein sequence ID" value="KPQ40991.1"/>
    <property type="molecule type" value="Genomic_DNA"/>
</dbReference>
<accession>A0A0P8C382</accession>